<feature type="region of interest" description="Disordered" evidence="1">
    <location>
        <begin position="127"/>
        <end position="152"/>
    </location>
</feature>
<reference evidence="3" key="1">
    <citation type="journal article" date="2017" name="Nat. Ecol. Evol.">
        <title>Genome expansion and lineage-specific genetic innovations in the forest pathogenic fungi Armillaria.</title>
        <authorList>
            <person name="Sipos G."/>
            <person name="Prasanna A.N."/>
            <person name="Walter M.C."/>
            <person name="O'Connor E."/>
            <person name="Balint B."/>
            <person name="Krizsan K."/>
            <person name="Kiss B."/>
            <person name="Hess J."/>
            <person name="Varga T."/>
            <person name="Slot J."/>
            <person name="Riley R."/>
            <person name="Boka B."/>
            <person name="Rigling D."/>
            <person name="Barry K."/>
            <person name="Lee J."/>
            <person name="Mihaltcheva S."/>
            <person name="LaButti K."/>
            <person name="Lipzen A."/>
            <person name="Waldron R."/>
            <person name="Moloney N.M."/>
            <person name="Sperisen C."/>
            <person name="Kredics L."/>
            <person name="Vagvoelgyi C."/>
            <person name="Patrignani A."/>
            <person name="Fitzpatrick D."/>
            <person name="Nagy I."/>
            <person name="Doyle S."/>
            <person name="Anderson J.B."/>
            <person name="Grigoriev I.V."/>
            <person name="Gueldener U."/>
            <person name="Muensterkoetter M."/>
            <person name="Nagy L.G."/>
        </authorList>
    </citation>
    <scope>NUCLEOTIDE SEQUENCE [LARGE SCALE GENOMIC DNA]</scope>
    <source>
        <strain evidence="3">Ar21-2</strain>
    </source>
</reference>
<evidence type="ECO:0000313" key="3">
    <source>
        <dbReference type="Proteomes" id="UP000217790"/>
    </source>
</evidence>
<dbReference type="OMA" id="ERCAKGM"/>
<gene>
    <name evidence="2" type="ORF">ARMGADRAFT_1085601</name>
</gene>
<keyword evidence="3" id="KW-1185">Reference proteome</keyword>
<feature type="compositionally biased region" description="Acidic residues" evidence="1">
    <location>
        <begin position="213"/>
        <end position="247"/>
    </location>
</feature>
<feature type="region of interest" description="Disordered" evidence="1">
    <location>
        <begin position="526"/>
        <end position="548"/>
    </location>
</feature>
<feature type="region of interest" description="Disordered" evidence="1">
    <location>
        <begin position="208"/>
        <end position="292"/>
    </location>
</feature>
<feature type="compositionally biased region" description="Basic and acidic residues" evidence="1">
    <location>
        <begin position="255"/>
        <end position="269"/>
    </location>
</feature>
<dbReference type="OrthoDB" id="3039994at2759"/>
<accession>A0A2H3CX42</accession>
<protein>
    <submittedName>
        <fullName evidence="2">Uncharacterized protein</fullName>
    </submittedName>
</protein>
<name>A0A2H3CX42_ARMGA</name>
<feature type="region of interest" description="Disordered" evidence="1">
    <location>
        <begin position="413"/>
        <end position="432"/>
    </location>
</feature>
<feature type="compositionally biased region" description="Low complexity" evidence="1">
    <location>
        <begin position="418"/>
        <end position="431"/>
    </location>
</feature>
<feature type="region of interest" description="Disordered" evidence="1">
    <location>
        <begin position="165"/>
        <end position="187"/>
    </location>
</feature>
<dbReference type="AlphaFoldDB" id="A0A2H3CX42"/>
<proteinExistence type="predicted"/>
<dbReference type="EMBL" id="KZ293678">
    <property type="protein sequence ID" value="PBK87585.1"/>
    <property type="molecule type" value="Genomic_DNA"/>
</dbReference>
<evidence type="ECO:0000313" key="2">
    <source>
        <dbReference type="EMBL" id="PBK87585.1"/>
    </source>
</evidence>
<dbReference type="Proteomes" id="UP000217790">
    <property type="component" value="Unassembled WGS sequence"/>
</dbReference>
<sequence>MSAPPNFTNFTFRCGQGMPSDWTEAHAHSLYDSILADPVQRTKNAWTPAHIRWMMKSIWFCDKTAQLSRVTGVEASVLQRQRATVFRRIHPFVRQFCHPSIRENAVRSPSFRRDLSNIVGEFWLATSDPMSSDVDTGPSDEEGNDDEDMGYGAAERPASLMEVDLASPEGEPSGDETGEEWRGTSETRVDLAAAQAAATLAALVAYGASSDDGSGEDEGEVEEGNDGEVEEEEDGEVEEEEDGEVEEEVRPKRKSSADQKEEEKDRNADDEREEEEVDKLEGGGASDAAPAFKKKGYTRTGWPADLNQCLRQGKTQPAMRAYMVEMEEEGVLEPADEKCSQCRGGRCCLLPVDSDNGHPACTECLISSHGCPNRVARATPAKKKATRLDKGKGKAGLAPVKHPQAFVLVPRLKPNSHPPAAGEPAQPEAGPSNMLTPLDFMVEFQSFRSRPMQERPPAGHDPITDFAFNLVEHCLGGMTHPREAAWDRILALTHQLIAAHCALEYELRRSGPFSAEEVEYLLQTRYPDSMLPPDEEQNEGSVEGKGNA</sequence>
<organism evidence="2 3">
    <name type="scientific">Armillaria gallica</name>
    <name type="common">Bulbous honey fungus</name>
    <name type="synonym">Armillaria bulbosa</name>
    <dbReference type="NCBI Taxonomy" id="47427"/>
    <lineage>
        <taxon>Eukaryota</taxon>
        <taxon>Fungi</taxon>
        <taxon>Dikarya</taxon>
        <taxon>Basidiomycota</taxon>
        <taxon>Agaricomycotina</taxon>
        <taxon>Agaricomycetes</taxon>
        <taxon>Agaricomycetidae</taxon>
        <taxon>Agaricales</taxon>
        <taxon>Marasmiineae</taxon>
        <taxon>Physalacriaceae</taxon>
        <taxon>Armillaria</taxon>
    </lineage>
</organism>
<evidence type="ECO:0000256" key="1">
    <source>
        <dbReference type="SAM" id="MobiDB-lite"/>
    </source>
</evidence>
<feature type="compositionally biased region" description="Acidic residues" evidence="1">
    <location>
        <begin position="138"/>
        <end position="149"/>
    </location>
</feature>
<dbReference type="InParanoid" id="A0A2H3CX42"/>